<sequence length="141" mass="16553">METMDNEHQRGATVHSLLSTLFDTFSSIDDLYKRLLMKINSFDNAHKEGPKNHKRSKSRSRSRKGLRKSSSSSETESGDPHPHADWRFRFRRNKSHRRWQADTYDDGKRGDLAHMYSIAIRAEYDQCFRRFGDKFAHGDCT</sequence>
<feature type="region of interest" description="Disordered" evidence="1">
    <location>
        <begin position="42"/>
        <end position="87"/>
    </location>
</feature>
<evidence type="ECO:0000256" key="1">
    <source>
        <dbReference type="SAM" id="MobiDB-lite"/>
    </source>
</evidence>
<gene>
    <name evidence="2" type="ORF">BU24DRAFT_470529</name>
</gene>
<name>A0A6A5Y911_9PLEO</name>
<reference evidence="2" key="1">
    <citation type="journal article" date="2020" name="Stud. Mycol.">
        <title>101 Dothideomycetes genomes: a test case for predicting lifestyles and emergence of pathogens.</title>
        <authorList>
            <person name="Haridas S."/>
            <person name="Albert R."/>
            <person name="Binder M."/>
            <person name="Bloem J."/>
            <person name="Labutti K."/>
            <person name="Salamov A."/>
            <person name="Andreopoulos B."/>
            <person name="Baker S."/>
            <person name="Barry K."/>
            <person name="Bills G."/>
            <person name="Bluhm B."/>
            <person name="Cannon C."/>
            <person name="Castanera R."/>
            <person name="Culley D."/>
            <person name="Daum C."/>
            <person name="Ezra D."/>
            <person name="Gonzalez J."/>
            <person name="Henrissat B."/>
            <person name="Kuo A."/>
            <person name="Liang C."/>
            <person name="Lipzen A."/>
            <person name="Lutzoni F."/>
            <person name="Magnuson J."/>
            <person name="Mondo S."/>
            <person name="Nolan M."/>
            <person name="Ohm R."/>
            <person name="Pangilinan J."/>
            <person name="Park H.-J."/>
            <person name="Ramirez L."/>
            <person name="Alfaro M."/>
            <person name="Sun H."/>
            <person name="Tritt A."/>
            <person name="Yoshinaga Y."/>
            <person name="Zwiers L.-H."/>
            <person name="Turgeon B."/>
            <person name="Goodwin S."/>
            <person name="Spatafora J."/>
            <person name="Crous P."/>
            <person name="Grigoriev I."/>
        </authorList>
    </citation>
    <scope>NUCLEOTIDE SEQUENCE</scope>
    <source>
        <strain evidence="2">CBS 175.79</strain>
    </source>
</reference>
<dbReference type="AlphaFoldDB" id="A0A6A5Y911"/>
<evidence type="ECO:0000313" key="3">
    <source>
        <dbReference type="Proteomes" id="UP000799778"/>
    </source>
</evidence>
<keyword evidence="3" id="KW-1185">Reference proteome</keyword>
<feature type="compositionally biased region" description="Basic and acidic residues" evidence="1">
    <location>
        <begin position="78"/>
        <end position="87"/>
    </location>
</feature>
<evidence type="ECO:0000313" key="2">
    <source>
        <dbReference type="EMBL" id="KAF2021736.1"/>
    </source>
</evidence>
<organism evidence="2 3">
    <name type="scientific">Aaosphaeria arxii CBS 175.79</name>
    <dbReference type="NCBI Taxonomy" id="1450172"/>
    <lineage>
        <taxon>Eukaryota</taxon>
        <taxon>Fungi</taxon>
        <taxon>Dikarya</taxon>
        <taxon>Ascomycota</taxon>
        <taxon>Pezizomycotina</taxon>
        <taxon>Dothideomycetes</taxon>
        <taxon>Pleosporomycetidae</taxon>
        <taxon>Pleosporales</taxon>
        <taxon>Pleosporales incertae sedis</taxon>
        <taxon>Aaosphaeria</taxon>
    </lineage>
</organism>
<protein>
    <submittedName>
        <fullName evidence="2">Uncharacterized protein</fullName>
    </submittedName>
</protein>
<feature type="compositionally biased region" description="Basic residues" evidence="1">
    <location>
        <begin position="52"/>
        <end position="67"/>
    </location>
</feature>
<dbReference type="GeneID" id="54290065"/>
<accession>A0A6A5Y911</accession>
<dbReference type="RefSeq" id="XP_033390075.1">
    <property type="nucleotide sequence ID" value="XM_033532668.1"/>
</dbReference>
<proteinExistence type="predicted"/>
<dbReference type="Proteomes" id="UP000799778">
    <property type="component" value="Unassembled WGS sequence"/>
</dbReference>
<dbReference type="EMBL" id="ML978066">
    <property type="protein sequence ID" value="KAF2021736.1"/>
    <property type="molecule type" value="Genomic_DNA"/>
</dbReference>